<reference evidence="1 2" key="1">
    <citation type="submission" date="2019-10" db="EMBL/GenBank/DDBJ databases">
        <authorList>
            <person name="Dong K."/>
        </authorList>
    </citation>
    <scope>NUCLEOTIDE SEQUENCE [LARGE SCALE GENOMIC DNA]</scope>
    <source>
        <strain evidence="2">dk4302</strain>
    </source>
</reference>
<name>A0A5Q0Q5G6_9SPHI</name>
<dbReference type="SUPFAM" id="SSF53474">
    <property type="entry name" value="alpha/beta-Hydrolases"/>
    <property type="match status" value="1"/>
</dbReference>
<dbReference type="Proteomes" id="UP000326921">
    <property type="component" value="Chromosome"/>
</dbReference>
<dbReference type="InterPro" id="IPR029058">
    <property type="entry name" value="AB_hydrolase_fold"/>
</dbReference>
<gene>
    <name evidence="1" type="ORF">GFH32_02835</name>
</gene>
<dbReference type="RefSeq" id="WP_153509636.1">
    <property type="nucleotide sequence ID" value="NZ_CP045652.1"/>
</dbReference>
<evidence type="ECO:0000313" key="2">
    <source>
        <dbReference type="Proteomes" id="UP000326921"/>
    </source>
</evidence>
<dbReference type="GO" id="GO:0016787">
    <property type="term" value="F:hydrolase activity"/>
    <property type="evidence" value="ECO:0007669"/>
    <property type="project" value="UniProtKB-KW"/>
</dbReference>
<sequence length="216" mass="24792">MKTIYLFSGLGADRRVFQNLDLSGFQPVYIDWLTPRPLESLESYIFRLAEHYQIPKQGALVLGVSFGGLCISELAKYYDFEKSILISSVKNKFEIPTVFKLSKLFSVYKLIPTGSSGLLAKKALEWAFGLKSDEEKKLFDAIIQDTDSTFFDWAVDKIIHWDNTQNPVNCLQIHGDKDRIFSISNVDCDIRIKDAGHFMIYNRAKELSFPIRNFLL</sequence>
<keyword evidence="1" id="KW-0378">Hydrolase</keyword>
<dbReference type="Gene3D" id="3.40.50.1820">
    <property type="entry name" value="alpha/beta hydrolase"/>
    <property type="match status" value="1"/>
</dbReference>
<organism evidence="1 2">
    <name type="scientific">Sphingobacterium zhuxiongii</name>
    <dbReference type="NCBI Taxonomy" id="2662364"/>
    <lineage>
        <taxon>Bacteria</taxon>
        <taxon>Pseudomonadati</taxon>
        <taxon>Bacteroidota</taxon>
        <taxon>Sphingobacteriia</taxon>
        <taxon>Sphingobacteriales</taxon>
        <taxon>Sphingobacteriaceae</taxon>
        <taxon>Sphingobacterium</taxon>
    </lineage>
</organism>
<dbReference type="EMBL" id="CP045652">
    <property type="protein sequence ID" value="QGA25315.1"/>
    <property type="molecule type" value="Genomic_DNA"/>
</dbReference>
<proteinExistence type="predicted"/>
<dbReference type="AlphaFoldDB" id="A0A5Q0Q5G6"/>
<protein>
    <submittedName>
        <fullName evidence="1">Alpha/beta hydrolase</fullName>
    </submittedName>
</protein>
<keyword evidence="2" id="KW-1185">Reference proteome</keyword>
<accession>A0A5Q0Q5G6</accession>
<dbReference type="KEGG" id="sphe:GFH32_02835"/>
<evidence type="ECO:0000313" key="1">
    <source>
        <dbReference type="EMBL" id="QGA25315.1"/>
    </source>
</evidence>